<dbReference type="InterPro" id="IPR036291">
    <property type="entry name" value="NAD(P)-bd_dom_sf"/>
</dbReference>
<dbReference type="InterPro" id="IPR050425">
    <property type="entry name" value="NAD(P)_dehydrat-like"/>
</dbReference>
<dbReference type="AlphaFoldDB" id="A0A8H4VJV4"/>
<sequence length="364" mass="40199">MPALEPHSGTVLITGANGYLALWAVQKHLESRYTVRATVRSASKKAWLEDEVFKSFNASDSERKLEVVVVEDMTKPGAFDEAVKGVDAIQHVASPTDVDTDDPDVYIKPAVDGTLGLLKSALVHGSSLKRVVYTSSTGAVFTPGMTAPTTFTERDWNNKSIEIVKEQGKNAPKHTWYLASKSLAEKAAWDFYEKHKKEVNWDFSVVCAPWLLGPGLKPVPHPQDLNASIKIYYETCILDTPKTADQMAAANTFIDVRDLADMYVKMLEVEEAGGERFIIAKGIASWQEWVDLMNDPSFAASLPPSSSQGQNQRSNTKGIPGTKGNYINLYDVSKAERILAPVSMFRSMEETARDMVAQWVQAGY</sequence>
<dbReference type="Gene3D" id="3.40.50.720">
    <property type="entry name" value="NAD(P)-binding Rossmann-like Domain"/>
    <property type="match status" value="1"/>
</dbReference>
<evidence type="ECO:0000259" key="4">
    <source>
        <dbReference type="Pfam" id="PF01370"/>
    </source>
</evidence>
<dbReference type="InterPro" id="IPR001509">
    <property type="entry name" value="Epimerase_deHydtase"/>
</dbReference>
<organism evidence="5 6">
    <name type="scientific">Agrocybe pediades</name>
    <dbReference type="NCBI Taxonomy" id="84607"/>
    <lineage>
        <taxon>Eukaryota</taxon>
        <taxon>Fungi</taxon>
        <taxon>Dikarya</taxon>
        <taxon>Basidiomycota</taxon>
        <taxon>Agaricomycotina</taxon>
        <taxon>Agaricomycetes</taxon>
        <taxon>Agaricomycetidae</taxon>
        <taxon>Agaricales</taxon>
        <taxon>Agaricineae</taxon>
        <taxon>Strophariaceae</taxon>
        <taxon>Agrocybe</taxon>
    </lineage>
</organism>
<dbReference type="PANTHER" id="PTHR10366">
    <property type="entry name" value="NAD DEPENDENT EPIMERASE/DEHYDRATASE"/>
    <property type="match status" value="1"/>
</dbReference>
<feature type="domain" description="NAD-dependent epimerase/dehydratase" evidence="4">
    <location>
        <begin position="11"/>
        <end position="279"/>
    </location>
</feature>
<dbReference type="SUPFAM" id="SSF51735">
    <property type="entry name" value="NAD(P)-binding Rossmann-fold domains"/>
    <property type="match status" value="1"/>
</dbReference>
<gene>
    <name evidence="5" type="ORF">D9613_012747</name>
</gene>
<evidence type="ECO:0000256" key="2">
    <source>
        <dbReference type="ARBA" id="ARBA00023445"/>
    </source>
</evidence>
<name>A0A8H4VJV4_9AGAR</name>
<dbReference type="EMBL" id="JAACJL010000049">
    <property type="protein sequence ID" value="KAF4612508.1"/>
    <property type="molecule type" value="Genomic_DNA"/>
</dbReference>
<keyword evidence="6" id="KW-1185">Reference proteome</keyword>
<comment type="similarity">
    <text evidence="2">Belongs to the NAD(P)-dependent epimerase/dehydratase family. Dihydroflavonol-4-reductase subfamily.</text>
</comment>
<evidence type="ECO:0000313" key="6">
    <source>
        <dbReference type="Proteomes" id="UP000521872"/>
    </source>
</evidence>
<reference evidence="5 6" key="1">
    <citation type="submission" date="2019-12" db="EMBL/GenBank/DDBJ databases">
        <authorList>
            <person name="Floudas D."/>
            <person name="Bentzer J."/>
            <person name="Ahren D."/>
            <person name="Johansson T."/>
            <person name="Persson P."/>
            <person name="Tunlid A."/>
        </authorList>
    </citation>
    <scope>NUCLEOTIDE SEQUENCE [LARGE SCALE GENOMIC DNA]</scope>
    <source>
        <strain evidence="5 6">CBS 102.39</strain>
    </source>
</reference>
<dbReference type="PANTHER" id="PTHR10366:SF564">
    <property type="entry name" value="STEROL-4-ALPHA-CARBOXYLATE 3-DEHYDROGENASE, DECARBOXYLATING"/>
    <property type="match status" value="1"/>
</dbReference>
<evidence type="ECO:0000256" key="1">
    <source>
        <dbReference type="ARBA" id="ARBA00023002"/>
    </source>
</evidence>
<feature type="compositionally biased region" description="Polar residues" evidence="3">
    <location>
        <begin position="308"/>
        <end position="317"/>
    </location>
</feature>
<proteinExistence type="inferred from homology"/>
<evidence type="ECO:0000256" key="3">
    <source>
        <dbReference type="SAM" id="MobiDB-lite"/>
    </source>
</evidence>
<evidence type="ECO:0000313" key="5">
    <source>
        <dbReference type="EMBL" id="KAF4612508.1"/>
    </source>
</evidence>
<protein>
    <recommendedName>
        <fullName evidence="4">NAD-dependent epimerase/dehydratase domain-containing protein</fullName>
    </recommendedName>
</protein>
<comment type="caution">
    <text evidence="5">The sequence shown here is derived from an EMBL/GenBank/DDBJ whole genome shotgun (WGS) entry which is preliminary data.</text>
</comment>
<dbReference type="GO" id="GO:0016616">
    <property type="term" value="F:oxidoreductase activity, acting on the CH-OH group of donors, NAD or NADP as acceptor"/>
    <property type="evidence" value="ECO:0007669"/>
    <property type="project" value="TreeGrafter"/>
</dbReference>
<dbReference type="Pfam" id="PF01370">
    <property type="entry name" value="Epimerase"/>
    <property type="match status" value="1"/>
</dbReference>
<accession>A0A8H4VJV4</accession>
<feature type="region of interest" description="Disordered" evidence="3">
    <location>
        <begin position="300"/>
        <end position="320"/>
    </location>
</feature>
<dbReference type="Proteomes" id="UP000521872">
    <property type="component" value="Unassembled WGS sequence"/>
</dbReference>
<keyword evidence="1" id="KW-0560">Oxidoreductase</keyword>